<protein>
    <submittedName>
        <fullName evidence="1">Uncharacterized protein</fullName>
    </submittedName>
</protein>
<organism evidence="1">
    <name type="scientific">Rheinheimera sp. BAL341</name>
    <dbReference type="NCBI Taxonomy" id="1708203"/>
    <lineage>
        <taxon>Bacteria</taxon>
        <taxon>Pseudomonadati</taxon>
        <taxon>Pseudomonadota</taxon>
        <taxon>Gammaproteobacteria</taxon>
        <taxon>Chromatiales</taxon>
        <taxon>Chromatiaceae</taxon>
        <taxon>Rheinheimera</taxon>
    </lineage>
</organism>
<name>A0A486XW02_9GAMM</name>
<evidence type="ECO:0000313" key="1">
    <source>
        <dbReference type="EMBL" id="VHO06780.1"/>
    </source>
</evidence>
<gene>
    <name evidence="1" type="ORF">BAL341_3753</name>
</gene>
<dbReference type="AlphaFoldDB" id="A0A486XW02"/>
<accession>A0A486XW02</accession>
<proteinExistence type="predicted"/>
<sequence>MDLHCSKFCLLADLNLPSGGRSGKITRLTALICQHYNNQLR</sequence>
<dbReference type="EMBL" id="CAAJGR010000039">
    <property type="protein sequence ID" value="VHO06780.1"/>
    <property type="molecule type" value="Genomic_DNA"/>
</dbReference>
<reference evidence="1" key="1">
    <citation type="submission" date="2019-04" db="EMBL/GenBank/DDBJ databases">
        <authorList>
            <person name="Brambilla D."/>
        </authorList>
    </citation>
    <scope>NUCLEOTIDE SEQUENCE</scope>
    <source>
        <strain evidence="1">BAL1</strain>
    </source>
</reference>